<reference evidence="3" key="1">
    <citation type="journal article" date="2014" name="Sci. Data">
        <title>Genomes of diverse isolates of the marine cyanobacterium Prochlorococcus.</title>
        <authorList>
            <person name="Biller S."/>
            <person name="Berube P."/>
            <person name="Thompson J."/>
            <person name="Kelly L."/>
            <person name="Roggensack S."/>
            <person name="Awad L."/>
            <person name="Roache-Johnson K."/>
            <person name="Ding H."/>
            <person name="Giovannoni S.J."/>
            <person name="Moore L.R."/>
            <person name="Chisholm S.W."/>
        </authorList>
    </citation>
    <scope>NUCLEOTIDE SEQUENCE [LARGE SCALE GENOMIC DNA]</scope>
    <source>
        <strain evidence="3">MIT 9302</strain>
    </source>
</reference>
<dbReference type="GO" id="GO:0010038">
    <property type="term" value="P:response to metal ion"/>
    <property type="evidence" value="ECO:0007669"/>
    <property type="project" value="InterPro"/>
</dbReference>
<sequence length="101" mass="12062">MEVLVMITTESSKTNALRMAKLLIQNKLAACVSIKQIFSIYEWDNDIEETKEFEITIKSKPEFKDDLIDFLNKISTYNVPQIIYKKYYSEMKYYDWINKTI</sequence>
<proteinExistence type="inferred from homology"/>
<dbReference type="AlphaFoldDB" id="A0A0A2A788"/>
<dbReference type="PANTHER" id="PTHR23419">
    <property type="entry name" value="DIVALENT CATION TOLERANCE CUTA-RELATED"/>
    <property type="match status" value="1"/>
</dbReference>
<dbReference type="EMBL" id="JNAM01000010">
    <property type="protein sequence ID" value="KGF97450.1"/>
    <property type="molecule type" value="Genomic_DNA"/>
</dbReference>
<dbReference type="STRING" id="74545.EU96_1162"/>
<dbReference type="Proteomes" id="UP000030445">
    <property type="component" value="Unassembled WGS sequence"/>
</dbReference>
<evidence type="ECO:0000313" key="2">
    <source>
        <dbReference type="EMBL" id="KGF97450.1"/>
    </source>
</evidence>
<dbReference type="eggNOG" id="COG1324">
    <property type="taxonomic scope" value="Bacteria"/>
</dbReference>
<dbReference type="RefSeq" id="WP_032526805.1">
    <property type="nucleotide sequence ID" value="NZ_CP138951.1"/>
</dbReference>
<dbReference type="GO" id="GO:0005507">
    <property type="term" value="F:copper ion binding"/>
    <property type="evidence" value="ECO:0007669"/>
    <property type="project" value="TreeGrafter"/>
</dbReference>
<accession>A0A0A2A788</accession>
<protein>
    <submittedName>
        <fullName evidence="2">Periplasmic divalent cation tolerance protein cutA</fullName>
    </submittedName>
</protein>
<name>A0A0A2A788_PROMR</name>
<evidence type="ECO:0000313" key="3">
    <source>
        <dbReference type="Proteomes" id="UP000030445"/>
    </source>
</evidence>
<comment type="caution">
    <text evidence="2">The sequence shown here is derived from an EMBL/GenBank/DDBJ whole genome shotgun (WGS) entry which is preliminary data.</text>
</comment>
<comment type="similarity">
    <text evidence="1">Belongs to the CutA family.</text>
</comment>
<dbReference type="OrthoDB" id="540902at2"/>
<dbReference type="InterPro" id="IPR015867">
    <property type="entry name" value="N-reg_PII/ATP_PRibTrfase_C"/>
</dbReference>
<dbReference type="Pfam" id="PF03091">
    <property type="entry name" value="CutA1"/>
    <property type="match status" value="1"/>
</dbReference>
<evidence type="ECO:0000256" key="1">
    <source>
        <dbReference type="ARBA" id="ARBA00010169"/>
    </source>
</evidence>
<dbReference type="InterPro" id="IPR011322">
    <property type="entry name" value="N-reg_PII-like_a/b"/>
</dbReference>
<dbReference type="SUPFAM" id="SSF54913">
    <property type="entry name" value="GlnB-like"/>
    <property type="match status" value="1"/>
</dbReference>
<organism evidence="2 3">
    <name type="scientific">Prochlorococcus marinus str. MIT 9302</name>
    <dbReference type="NCBI Taxonomy" id="74545"/>
    <lineage>
        <taxon>Bacteria</taxon>
        <taxon>Bacillati</taxon>
        <taxon>Cyanobacteriota</taxon>
        <taxon>Cyanophyceae</taxon>
        <taxon>Synechococcales</taxon>
        <taxon>Prochlorococcaceae</taxon>
        <taxon>Prochlorococcus</taxon>
    </lineage>
</organism>
<dbReference type="PANTHER" id="PTHR23419:SF8">
    <property type="entry name" value="FI09726P"/>
    <property type="match status" value="1"/>
</dbReference>
<gene>
    <name evidence="2" type="ORF">EU96_1162</name>
</gene>
<dbReference type="Gene3D" id="3.30.70.120">
    <property type="match status" value="1"/>
</dbReference>
<dbReference type="InterPro" id="IPR004323">
    <property type="entry name" value="Ion_tolerance_CutA"/>
</dbReference>